<sequence>MIRIIRRPVTLLATVAAGLVLAGCGSGPSQVGSAAIIGDRTIPLEEVQQEVRWMLDNVPEAEQAKEQGKFDLQAREIVRSRVIHELTNIAAEREGLRADPAEIDALIEGSGGADAVAKGVGVAPERVRQLASDQVVLQQLAQRYVDRVSVRLVGTSIITESPGSTAKDQALEIGRDIAADPDNVEQIVQESGNQLIDSELPMAQTLQNQPEIASSAVFGASEGSVLVIQPSQEQAEWLVALVEERNVTAGNGQASTSQADPQYLYFAGLRLLQPIADELGVRLNPRYGVWDATALSPAASEDELAGYQLQSRTVQP</sequence>
<evidence type="ECO:0000313" key="2">
    <source>
        <dbReference type="EMBL" id="MBK1785561.1"/>
    </source>
</evidence>
<dbReference type="SUPFAM" id="SSF109998">
    <property type="entry name" value="Triger factor/SurA peptide-binding domain-like"/>
    <property type="match status" value="1"/>
</dbReference>
<dbReference type="Proteomes" id="UP000635245">
    <property type="component" value="Unassembled WGS sequence"/>
</dbReference>
<organism evidence="2 3">
    <name type="scientific">Prauserella cavernicola</name>
    <dbReference type="NCBI Taxonomy" id="2800127"/>
    <lineage>
        <taxon>Bacteria</taxon>
        <taxon>Bacillati</taxon>
        <taxon>Actinomycetota</taxon>
        <taxon>Actinomycetes</taxon>
        <taxon>Pseudonocardiales</taxon>
        <taxon>Pseudonocardiaceae</taxon>
        <taxon>Prauserella</taxon>
    </lineage>
</organism>
<reference evidence="2" key="1">
    <citation type="submission" date="2020-12" db="EMBL/GenBank/DDBJ databases">
        <title>Prauserella sp. ASG 168, a novel actinomycete isolated from cave rock.</title>
        <authorList>
            <person name="Suriyachadkun C."/>
        </authorList>
    </citation>
    <scope>NUCLEOTIDE SEQUENCE</scope>
    <source>
        <strain evidence="2">ASG 168</strain>
    </source>
</reference>
<dbReference type="RefSeq" id="WP_200318599.1">
    <property type="nucleotide sequence ID" value="NZ_JAENJH010000003.1"/>
</dbReference>
<accession>A0A934V2E3</accession>
<protein>
    <submittedName>
        <fullName evidence="2">SurA N-terminal domain-containing protein</fullName>
    </submittedName>
</protein>
<dbReference type="EMBL" id="JAENJH010000003">
    <property type="protein sequence ID" value="MBK1785561.1"/>
    <property type="molecule type" value="Genomic_DNA"/>
</dbReference>
<name>A0A934V2E3_9PSEU</name>
<comment type="caution">
    <text evidence="2">The sequence shown here is derived from an EMBL/GenBank/DDBJ whole genome shotgun (WGS) entry which is preliminary data.</text>
</comment>
<keyword evidence="1" id="KW-0732">Signal</keyword>
<feature type="chain" id="PRO_5038788733" evidence="1">
    <location>
        <begin position="23"/>
        <end position="316"/>
    </location>
</feature>
<evidence type="ECO:0000256" key="1">
    <source>
        <dbReference type="SAM" id="SignalP"/>
    </source>
</evidence>
<dbReference type="PROSITE" id="PS51257">
    <property type="entry name" value="PROKAR_LIPOPROTEIN"/>
    <property type="match status" value="1"/>
</dbReference>
<feature type="signal peptide" evidence="1">
    <location>
        <begin position="1"/>
        <end position="22"/>
    </location>
</feature>
<dbReference type="InterPro" id="IPR027304">
    <property type="entry name" value="Trigger_fact/SurA_dom_sf"/>
</dbReference>
<evidence type="ECO:0000313" key="3">
    <source>
        <dbReference type="Proteomes" id="UP000635245"/>
    </source>
</evidence>
<dbReference type="AlphaFoldDB" id="A0A934V2E3"/>
<keyword evidence="3" id="KW-1185">Reference proteome</keyword>
<proteinExistence type="predicted"/>
<gene>
    <name evidence="2" type="ORF">JHE00_14615</name>
</gene>